<keyword evidence="3" id="KW-0812">Transmembrane</keyword>
<protein>
    <submittedName>
        <fullName evidence="5">LCP family protein</fullName>
    </submittedName>
</protein>
<dbReference type="InterPro" id="IPR050922">
    <property type="entry name" value="LytR/CpsA/Psr_CW_biosynth"/>
</dbReference>
<name>A0ABD6FFU0_9PSEU</name>
<dbReference type="Proteomes" id="UP000249324">
    <property type="component" value="Unassembled WGS sequence"/>
</dbReference>
<evidence type="ECO:0000259" key="4">
    <source>
        <dbReference type="Pfam" id="PF03816"/>
    </source>
</evidence>
<gene>
    <name evidence="5" type="ORF">DIU77_006755</name>
</gene>
<accession>A0ABD6FFU0</accession>
<feature type="region of interest" description="Disordered" evidence="2">
    <location>
        <begin position="1"/>
        <end position="29"/>
    </location>
</feature>
<evidence type="ECO:0000256" key="2">
    <source>
        <dbReference type="SAM" id="MobiDB-lite"/>
    </source>
</evidence>
<feature type="transmembrane region" description="Helical" evidence="3">
    <location>
        <begin position="38"/>
        <end position="57"/>
    </location>
</feature>
<proteinExistence type="inferred from homology"/>
<dbReference type="AlphaFoldDB" id="A0ABD6FFU0"/>
<dbReference type="PANTHER" id="PTHR33392">
    <property type="entry name" value="POLYISOPRENYL-TEICHOIC ACID--PEPTIDOGLYCAN TEICHOIC ACID TRANSFERASE TAGU"/>
    <property type="match status" value="1"/>
</dbReference>
<dbReference type="Gene3D" id="3.40.630.190">
    <property type="entry name" value="LCP protein"/>
    <property type="match status" value="1"/>
</dbReference>
<dbReference type="NCBIfam" id="TIGR00350">
    <property type="entry name" value="lytR_cpsA_psr"/>
    <property type="match status" value="1"/>
</dbReference>
<comment type="similarity">
    <text evidence="1">Belongs to the LytR/CpsA/Psr (LCP) family.</text>
</comment>
<dbReference type="PANTHER" id="PTHR33392:SF6">
    <property type="entry name" value="POLYISOPRENYL-TEICHOIC ACID--PEPTIDOGLYCAN TEICHOIC ACID TRANSFERASE TAGU"/>
    <property type="match status" value="1"/>
</dbReference>
<keyword evidence="3" id="KW-0472">Membrane</keyword>
<dbReference type="Pfam" id="PF03816">
    <property type="entry name" value="LytR_cpsA_psr"/>
    <property type="match status" value="1"/>
</dbReference>
<evidence type="ECO:0000256" key="3">
    <source>
        <dbReference type="SAM" id="Phobius"/>
    </source>
</evidence>
<dbReference type="InterPro" id="IPR004474">
    <property type="entry name" value="LytR_CpsA_psr"/>
</dbReference>
<keyword evidence="3" id="KW-1133">Transmembrane helix</keyword>
<reference evidence="5 6" key="1">
    <citation type="journal article" date="2021" name="BMC Genomics">
        <title>Genome-resolved metagenome and metatranscriptome analyses of thermophilic composting reveal key bacterial players and their metabolic interactions.</title>
        <authorList>
            <person name="Braga L.P.P."/>
            <person name="Pereira R.V."/>
            <person name="Martins L.F."/>
            <person name="Moura L.M.S."/>
            <person name="Sanchez F.B."/>
            <person name="Patane J.S.L."/>
            <person name="da Silva A.M."/>
            <person name="Setubal J.C."/>
        </authorList>
    </citation>
    <scope>NUCLEOTIDE SEQUENCE [LARGE SCALE GENOMIC DNA]</scope>
    <source>
        <strain evidence="5">ZC4RG45</strain>
    </source>
</reference>
<feature type="compositionally biased region" description="Pro residues" evidence="2">
    <location>
        <begin position="1"/>
        <end position="10"/>
    </location>
</feature>
<dbReference type="EMBL" id="QGUI02000060">
    <property type="protein sequence ID" value="MFO7191927.1"/>
    <property type="molecule type" value="Genomic_DNA"/>
</dbReference>
<organism evidence="5 6">
    <name type="scientific">Thermocrispum agreste</name>
    <dbReference type="NCBI Taxonomy" id="37925"/>
    <lineage>
        <taxon>Bacteria</taxon>
        <taxon>Bacillati</taxon>
        <taxon>Actinomycetota</taxon>
        <taxon>Actinomycetes</taxon>
        <taxon>Pseudonocardiales</taxon>
        <taxon>Pseudonocardiaceae</taxon>
        <taxon>Thermocrispum</taxon>
    </lineage>
</organism>
<evidence type="ECO:0000256" key="1">
    <source>
        <dbReference type="ARBA" id="ARBA00006068"/>
    </source>
</evidence>
<feature type="domain" description="Cell envelope-related transcriptional attenuator" evidence="4">
    <location>
        <begin position="111"/>
        <end position="258"/>
    </location>
</feature>
<comment type="caution">
    <text evidence="5">The sequence shown here is derived from an EMBL/GenBank/DDBJ whole genome shotgun (WGS) entry which is preliminary data.</text>
</comment>
<evidence type="ECO:0000313" key="5">
    <source>
        <dbReference type="EMBL" id="MFO7191927.1"/>
    </source>
</evidence>
<sequence>MPARPRPQRPGPERSRPEPPQRAEPRPRRRRRVTFGKVLGIFALVLVLFLVGVWIYLDVSIRRVNAIGDYPGRPAAGEGTNWLIVGSDNRKGLSKEEIKRLHVGRPDSNATDTILLAHLPDNGTKPTLVSFPRDLIVTTPDYPNGIKINAVYASGKGPRRLVKTIEQVTGLRIDHYAEIGLGGFATMVDAIGGVEMTIPKDMVDRSNGQRLKAGTYKLDGAQALTFVRMRKSDATPRSDLDRVANQRKFIGALANEIASPGTLLNPFDVFPLLGEIPDALSIDEEDHLHHLFWLAWAARGISDGGMVTTTVPVTGCDATTTDEAKAKQMFDALRNDQELPDSVINATDTNCG</sequence>
<feature type="compositionally biased region" description="Basic and acidic residues" evidence="2">
    <location>
        <begin position="11"/>
        <end position="26"/>
    </location>
</feature>
<evidence type="ECO:0000313" key="6">
    <source>
        <dbReference type="Proteomes" id="UP000249324"/>
    </source>
</evidence>